<dbReference type="PATRIC" id="fig|889306.3.peg.1289"/>
<evidence type="ECO:0000313" key="3">
    <source>
        <dbReference type="EMBL" id="KIL49811.1"/>
    </source>
</evidence>
<dbReference type="Pfam" id="PF00534">
    <property type="entry name" value="Glycos_transf_1"/>
    <property type="match status" value="1"/>
</dbReference>
<accession>A0A0C2VZK5</accession>
<organism evidence="3 4">
    <name type="scientific">Jeotgalibacillus soli</name>
    <dbReference type="NCBI Taxonomy" id="889306"/>
    <lineage>
        <taxon>Bacteria</taxon>
        <taxon>Bacillati</taxon>
        <taxon>Bacillota</taxon>
        <taxon>Bacilli</taxon>
        <taxon>Bacillales</taxon>
        <taxon>Caryophanaceae</taxon>
        <taxon>Jeotgalibacillus</taxon>
    </lineage>
</organism>
<feature type="domain" description="Glycosyl transferase family 1" evidence="2">
    <location>
        <begin position="184"/>
        <end position="340"/>
    </location>
</feature>
<evidence type="ECO:0000313" key="4">
    <source>
        <dbReference type="Proteomes" id="UP000031938"/>
    </source>
</evidence>
<dbReference type="EMBL" id="JXRP01000009">
    <property type="protein sequence ID" value="KIL49811.1"/>
    <property type="molecule type" value="Genomic_DNA"/>
</dbReference>
<sequence length="365" mass="42562">MEKILMIGPFSKQINGMTVANKMLLSGLKYKYQVEFIDTLKEVKFDNKENQGEFRLLKFLKILKYMFKEIYMVTTNHYKCIYMTPGQSFYGFARFIPYMLVAIIKKQVFYLHIHGSKFREIYDRQPKLKQFLIKFFLKRAKGIILLGDSLRFMFEGIVAQDRIFICENGVEDRFVASPKELETKIKNKKIEEKQYVLFLSNLMEDKGILTLLKASESFSEKEILINLAGKIEPKIEPKIMDYLNKNPEKIIYNGVVDGFRKKELLLKSDIFILPSKDEGQPISILEAYANACSVITDENVGGIGDIFSGNINGYACDNKDYFTIVEGIKKLKFDKNSMMKNYNYYNLYFTEKEFVGRIVDILENN</sequence>
<dbReference type="Proteomes" id="UP000031938">
    <property type="component" value="Unassembled WGS sequence"/>
</dbReference>
<dbReference type="OrthoDB" id="9806653at2"/>
<dbReference type="GO" id="GO:0016757">
    <property type="term" value="F:glycosyltransferase activity"/>
    <property type="evidence" value="ECO:0007669"/>
    <property type="project" value="InterPro"/>
</dbReference>
<evidence type="ECO:0000256" key="1">
    <source>
        <dbReference type="ARBA" id="ARBA00022679"/>
    </source>
</evidence>
<proteinExistence type="predicted"/>
<keyword evidence="1" id="KW-0808">Transferase</keyword>
<dbReference type="STRING" id="889306.KP78_12790"/>
<dbReference type="SUPFAM" id="SSF53756">
    <property type="entry name" value="UDP-Glycosyltransferase/glycogen phosphorylase"/>
    <property type="match status" value="1"/>
</dbReference>
<dbReference type="Gene3D" id="3.40.50.2000">
    <property type="entry name" value="Glycogen Phosphorylase B"/>
    <property type="match status" value="2"/>
</dbReference>
<gene>
    <name evidence="3" type="ORF">KP78_12790</name>
</gene>
<dbReference type="AlphaFoldDB" id="A0A0C2VZK5"/>
<reference evidence="3 4" key="1">
    <citation type="submission" date="2015-01" db="EMBL/GenBank/DDBJ databases">
        <title>Genome sequencing of Jeotgalibacillus soli.</title>
        <authorList>
            <person name="Goh K.M."/>
            <person name="Chan K.-G."/>
            <person name="Yaakop A.S."/>
            <person name="Ee R."/>
            <person name="Gan H.M."/>
            <person name="Chan C.S."/>
        </authorList>
    </citation>
    <scope>NUCLEOTIDE SEQUENCE [LARGE SCALE GENOMIC DNA]</scope>
    <source>
        <strain evidence="3 4">P9</strain>
    </source>
</reference>
<dbReference type="CDD" id="cd03801">
    <property type="entry name" value="GT4_PimA-like"/>
    <property type="match status" value="1"/>
</dbReference>
<name>A0A0C2VZK5_9BACL</name>
<comment type="caution">
    <text evidence="3">The sequence shown here is derived from an EMBL/GenBank/DDBJ whole genome shotgun (WGS) entry which is preliminary data.</text>
</comment>
<dbReference type="RefSeq" id="WP_041087059.1">
    <property type="nucleotide sequence ID" value="NZ_JXRP01000009.1"/>
</dbReference>
<evidence type="ECO:0000259" key="2">
    <source>
        <dbReference type="Pfam" id="PF00534"/>
    </source>
</evidence>
<dbReference type="InterPro" id="IPR001296">
    <property type="entry name" value="Glyco_trans_1"/>
</dbReference>
<dbReference type="PANTHER" id="PTHR46401">
    <property type="entry name" value="GLYCOSYLTRANSFERASE WBBK-RELATED"/>
    <property type="match status" value="1"/>
</dbReference>
<dbReference type="PANTHER" id="PTHR46401:SF2">
    <property type="entry name" value="GLYCOSYLTRANSFERASE WBBK-RELATED"/>
    <property type="match status" value="1"/>
</dbReference>
<keyword evidence="4" id="KW-1185">Reference proteome</keyword>
<protein>
    <recommendedName>
        <fullName evidence="2">Glycosyl transferase family 1 domain-containing protein</fullName>
    </recommendedName>
</protein>